<dbReference type="AlphaFoldDB" id="A0A382IZ70"/>
<dbReference type="InterPro" id="IPR008775">
    <property type="entry name" value="Phytyl_CoA_dOase-like"/>
</dbReference>
<dbReference type="SUPFAM" id="SSF51197">
    <property type="entry name" value="Clavaminate synthase-like"/>
    <property type="match status" value="1"/>
</dbReference>
<dbReference type="Pfam" id="PF05721">
    <property type="entry name" value="PhyH"/>
    <property type="match status" value="1"/>
</dbReference>
<dbReference type="GO" id="GO:0046872">
    <property type="term" value="F:metal ion binding"/>
    <property type="evidence" value="ECO:0007669"/>
    <property type="project" value="UniProtKB-ARBA"/>
</dbReference>
<dbReference type="PANTHER" id="PTHR20883:SF48">
    <property type="entry name" value="ECTOINE DIOXYGENASE"/>
    <property type="match status" value="1"/>
</dbReference>
<name>A0A382IZ70_9ZZZZ</name>
<dbReference type="Gene3D" id="2.60.120.620">
    <property type="entry name" value="q2cbj1_9rhob like domain"/>
    <property type="match status" value="1"/>
</dbReference>
<reference evidence="1" key="1">
    <citation type="submission" date="2018-05" db="EMBL/GenBank/DDBJ databases">
        <authorList>
            <person name="Lanie J.A."/>
            <person name="Ng W.-L."/>
            <person name="Kazmierczak K.M."/>
            <person name="Andrzejewski T.M."/>
            <person name="Davidsen T.M."/>
            <person name="Wayne K.J."/>
            <person name="Tettelin H."/>
            <person name="Glass J.I."/>
            <person name="Rusch D."/>
            <person name="Podicherti R."/>
            <person name="Tsui H.-C.T."/>
            <person name="Winkler M.E."/>
        </authorList>
    </citation>
    <scope>NUCLEOTIDE SEQUENCE</scope>
</reference>
<accession>A0A382IZ70</accession>
<protein>
    <recommendedName>
        <fullName evidence="2">Phytanoyl-CoA dioxygenase</fullName>
    </recommendedName>
</protein>
<dbReference type="GO" id="GO:0016491">
    <property type="term" value="F:oxidoreductase activity"/>
    <property type="evidence" value="ECO:0007669"/>
    <property type="project" value="UniProtKB-ARBA"/>
</dbReference>
<organism evidence="1">
    <name type="scientific">marine metagenome</name>
    <dbReference type="NCBI Taxonomy" id="408172"/>
    <lineage>
        <taxon>unclassified sequences</taxon>
        <taxon>metagenomes</taxon>
        <taxon>ecological metagenomes</taxon>
    </lineage>
</organism>
<evidence type="ECO:0000313" key="1">
    <source>
        <dbReference type="EMBL" id="SVC04133.1"/>
    </source>
</evidence>
<dbReference type="PANTHER" id="PTHR20883">
    <property type="entry name" value="PHYTANOYL-COA DIOXYGENASE DOMAIN CONTAINING 1"/>
    <property type="match status" value="1"/>
</dbReference>
<dbReference type="EMBL" id="UINC01070184">
    <property type="protein sequence ID" value="SVC04133.1"/>
    <property type="molecule type" value="Genomic_DNA"/>
</dbReference>
<feature type="non-terminal residue" evidence="1">
    <location>
        <position position="207"/>
    </location>
</feature>
<evidence type="ECO:0008006" key="2">
    <source>
        <dbReference type="Google" id="ProtNLM"/>
    </source>
</evidence>
<sequence length="207" mass="23433">MIDWTPTDQQRESWDNEGYFVQKRLISQEIAAELRGVIKNQILLPEPDGLPVLDPMDPMGDSPAEKASRFRKLGNYCVTAPLVWHAVHCGEPILAMARHYLGDNVVLKFNSVFVKPARTGSATPWHQDNGLWRDGETEPFNFWMALDPAKKENGCLQFLPKSHKGPIFDHVLYEDSIHAELPRDLVQQTLTERGVVHIELEPGDIVA</sequence>
<proteinExistence type="predicted"/>
<gene>
    <name evidence="1" type="ORF">METZ01_LOCUS256987</name>
</gene>